<evidence type="ECO:0008006" key="4">
    <source>
        <dbReference type="Google" id="ProtNLM"/>
    </source>
</evidence>
<dbReference type="Proteomes" id="UP001596060">
    <property type="component" value="Unassembled WGS sequence"/>
</dbReference>
<organism evidence="2 3">
    <name type="scientific">Bosea massiliensis</name>
    <dbReference type="NCBI Taxonomy" id="151419"/>
    <lineage>
        <taxon>Bacteria</taxon>
        <taxon>Pseudomonadati</taxon>
        <taxon>Pseudomonadota</taxon>
        <taxon>Alphaproteobacteria</taxon>
        <taxon>Hyphomicrobiales</taxon>
        <taxon>Boseaceae</taxon>
        <taxon>Bosea</taxon>
    </lineage>
</organism>
<name>A0ABW0P9D1_9HYPH</name>
<dbReference type="RefSeq" id="WP_377817997.1">
    <property type="nucleotide sequence ID" value="NZ_JBHSLU010000156.1"/>
</dbReference>
<reference evidence="3" key="1">
    <citation type="journal article" date="2019" name="Int. J. Syst. Evol. Microbiol.">
        <title>The Global Catalogue of Microorganisms (GCM) 10K type strain sequencing project: providing services to taxonomists for standard genome sequencing and annotation.</title>
        <authorList>
            <consortium name="The Broad Institute Genomics Platform"/>
            <consortium name="The Broad Institute Genome Sequencing Center for Infectious Disease"/>
            <person name="Wu L."/>
            <person name="Ma J."/>
        </authorList>
    </citation>
    <scope>NUCLEOTIDE SEQUENCE [LARGE SCALE GENOMIC DNA]</scope>
    <source>
        <strain evidence="3">CCUG 43117</strain>
    </source>
</reference>
<evidence type="ECO:0000313" key="2">
    <source>
        <dbReference type="EMBL" id="MFC5509241.1"/>
    </source>
</evidence>
<keyword evidence="1" id="KW-0732">Signal</keyword>
<keyword evidence="3" id="KW-1185">Reference proteome</keyword>
<accession>A0ABW0P9D1</accession>
<protein>
    <recommendedName>
        <fullName evidence="4">Secreted protein</fullName>
    </recommendedName>
</protein>
<proteinExistence type="predicted"/>
<comment type="caution">
    <text evidence="2">The sequence shown here is derived from an EMBL/GenBank/DDBJ whole genome shotgun (WGS) entry which is preliminary data.</text>
</comment>
<sequence length="137" mass="14993">MKLPACFATAVVAALALIEPSTAFASEAVSQCIKTHDDLPYRVRMTMCRCLADKSDSVRGWVEFLFIAKAIREASYINSCRSSALSEVPTLPPVGEQEAQISRTPADVTGSLAAPRSWLFPRPRDPVRIWPSNVESP</sequence>
<evidence type="ECO:0000313" key="3">
    <source>
        <dbReference type="Proteomes" id="UP001596060"/>
    </source>
</evidence>
<dbReference type="EMBL" id="JBHSLU010000156">
    <property type="protein sequence ID" value="MFC5509241.1"/>
    <property type="molecule type" value="Genomic_DNA"/>
</dbReference>
<gene>
    <name evidence="2" type="ORF">ACFPN9_28920</name>
</gene>
<feature type="chain" id="PRO_5047146734" description="Secreted protein" evidence="1">
    <location>
        <begin position="26"/>
        <end position="137"/>
    </location>
</feature>
<feature type="signal peptide" evidence="1">
    <location>
        <begin position="1"/>
        <end position="25"/>
    </location>
</feature>
<evidence type="ECO:0000256" key="1">
    <source>
        <dbReference type="SAM" id="SignalP"/>
    </source>
</evidence>